<proteinExistence type="predicted"/>
<evidence type="ECO:0000313" key="2">
    <source>
        <dbReference type="EMBL" id="KAF2247065.1"/>
    </source>
</evidence>
<accession>A0A6A6I926</accession>
<dbReference type="EMBL" id="ML987197">
    <property type="protein sequence ID" value="KAF2247065.1"/>
    <property type="molecule type" value="Genomic_DNA"/>
</dbReference>
<gene>
    <name evidence="2" type="ORF">BU26DRAFT_341050</name>
</gene>
<dbReference type="RefSeq" id="XP_033682069.1">
    <property type="nucleotide sequence ID" value="XM_033822311.1"/>
</dbReference>
<evidence type="ECO:0000256" key="1">
    <source>
        <dbReference type="SAM" id="MobiDB-lite"/>
    </source>
</evidence>
<dbReference type="Proteomes" id="UP000800094">
    <property type="component" value="Unassembled WGS sequence"/>
</dbReference>
<feature type="region of interest" description="Disordered" evidence="1">
    <location>
        <begin position="1"/>
        <end position="23"/>
    </location>
</feature>
<reference evidence="2" key="1">
    <citation type="journal article" date="2020" name="Stud. Mycol.">
        <title>101 Dothideomycetes genomes: a test case for predicting lifestyles and emergence of pathogens.</title>
        <authorList>
            <person name="Haridas S."/>
            <person name="Albert R."/>
            <person name="Binder M."/>
            <person name="Bloem J."/>
            <person name="Labutti K."/>
            <person name="Salamov A."/>
            <person name="Andreopoulos B."/>
            <person name="Baker S."/>
            <person name="Barry K."/>
            <person name="Bills G."/>
            <person name="Bluhm B."/>
            <person name="Cannon C."/>
            <person name="Castanera R."/>
            <person name="Culley D."/>
            <person name="Daum C."/>
            <person name="Ezra D."/>
            <person name="Gonzalez J."/>
            <person name="Henrissat B."/>
            <person name="Kuo A."/>
            <person name="Liang C."/>
            <person name="Lipzen A."/>
            <person name="Lutzoni F."/>
            <person name="Magnuson J."/>
            <person name="Mondo S."/>
            <person name="Nolan M."/>
            <person name="Ohm R."/>
            <person name="Pangilinan J."/>
            <person name="Park H.-J."/>
            <person name="Ramirez L."/>
            <person name="Alfaro M."/>
            <person name="Sun H."/>
            <person name="Tritt A."/>
            <person name="Yoshinaga Y."/>
            <person name="Zwiers L.-H."/>
            <person name="Turgeon B."/>
            <person name="Goodwin S."/>
            <person name="Spatafora J."/>
            <person name="Crous P."/>
            <person name="Grigoriev I."/>
        </authorList>
    </citation>
    <scope>NUCLEOTIDE SEQUENCE</scope>
    <source>
        <strain evidence="2">CBS 122368</strain>
    </source>
</reference>
<name>A0A6A6I926_9PLEO</name>
<sequence length="86" mass="9822">MNHEKVSRGWGVPSLPITTPRSHETKTFSFYKRTNHERTVTSKRSVTTPNEKKKAPTCKHPRCVQCVEPAPPPLQCKPRSRISMLP</sequence>
<dbReference type="GeneID" id="54575641"/>
<evidence type="ECO:0000313" key="3">
    <source>
        <dbReference type="Proteomes" id="UP000800094"/>
    </source>
</evidence>
<keyword evidence="3" id="KW-1185">Reference proteome</keyword>
<organism evidence="2 3">
    <name type="scientific">Trematosphaeria pertusa</name>
    <dbReference type="NCBI Taxonomy" id="390896"/>
    <lineage>
        <taxon>Eukaryota</taxon>
        <taxon>Fungi</taxon>
        <taxon>Dikarya</taxon>
        <taxon>Ascomycota</taxon>
        <taxon>Pezizomycotina</taxon>
        <taxon>Dothideomycetes</taxon>
        <taxon>Pleosporomycetidae</taxon>
        <taxon>Pleosporales</taxon>
        <taxon>Massarineae</taxon>
        <taxon>Trematosphaeriaceae</taxon>
        <taxon>Trematosphaeria</taxon>
    </lineage>
</organism>
<dbReference type="AlphaFoldDB" id="A0A6A6I926"/>
<protein>
    <submittedName>
        <fullName evidence="2">Uncharacterized protein</fullName>
    </submittedName>
</protein>